<organism evidence="2 3">
    <name type="scientific">Actinomadura luzonensis</name>
    <dbReference type="NCBI Taxonomy" id="2805427"/>
    <lineage>
        <taxon>Bacteria</taxon>
        <taxon>Bacillati</taxon>
        <taxon>Actinomycetota</taxon>
        <taxon>Actinomycetes</taxon>
        <taxon>Streptosporangiales</taxon>
        <taxon>Thermomonosporaceae</taxon>
        <taxon>Actinomadura</taxon>
    </lineage>
</organism>
<protein>
    <submittedName>
        <fullName evidence="2">Flavoprotein</fullName>
    </submittedName>
</protein>
<dbReference type="RefSeq" id="WP_242375434.1">
    <property type="nucleotide sequence ID" value="NZ_JAKRKC020000002.1"/>
</dbReference>
<proteinExistence type="predicted"/>
<dbReference type="SUPFAM" id="SSF52507">
    <property type="entry name" value="Homo-oligomeric flavin-containing Cys decarboxylases, HFCD"/>
    <property type="match status" value="1"/>
</dbReference>
<feature type="domain" description="Flavoprotein" evidence="1">
    <location>
        <begin position="1"/>
        <end position="101"/>
    </location>
</feature>
<sequence length="173" mass="18580">MRVLYIVTSAAPSHAGPVTDLVTGAQAAGWQVFVVSTPLGLRFLDQARLEQQTGERVRSEFRMPGEGKELPKADAVIAAPMTFNTINKWAAGITDNFAVGLLCELTGYGVPIVAVPMLKPALAQHLAFRTSLGVLSQMGVRLLFDPSAPYERRMPAWDDVLDELERATGGASA</sequence>
<evidence type="ECO:0000313" key="3">
    <source>
        <dbReference type="Proteomes" id="UP001317259"/>
    </source>
</evidence>
<comment type="caution">
    <text evidence="2">The sequence shown here is derived from an EMBL/GenBank/DDBJ whole genome shotgun (WGS) entry which is preliminary data.</text>
</comment>
<dbReference type="Proteomes" id="UP001317259">
    <property type="component" value="Unassembled WGS sequence"/>
</dbReference>
<dbReference type="InterPro" id="IPR003382">
    <property type="entry name" value="Flavoprotein"/>
</dbReference>
<dbReference type="EMBL" id="JAKRKC020000002">
    <property type="protein sequence ID" value="MCK2219564.1"/>
    <property type="molecule type" value="Genomic_DNA"/>
</dbReference>
<keyword evidence="3" id="KW-1185">Reference proteome</keyword>
<evidence type="ECO:0000313" key="2">
    <source>
        <dbReference type="EMBL" id="MCK2219564.1"/>
    </source>
</evidence>
<evidence type="ECO:0000259" key="1">
    <source>
        <dbReference type="Pfam" id="PF02441"/>
    </source>
</evidence>
<dbReference type="Gene3D" id="3.40.50.1950">
    <property type="entry name" value="Flavin prenyltransferase-like"/>
    <property type="match status" value="1"/>
</dbReference>
<dbReference type="Pfam" id="PF02441">
    <property type="entry name" value="Flavoprotein"/>
    <property type="match status" value="1"/>
</dbReference>
<reference evidence="2 3" key="1">
    <citation type="submission" date="2022-04" db="EMBL/GenBank/DDBJ databases">
        <title>Genome draft of Actinomadura sp. ATCC 31491.</title>
        <authorList>
            <person name="Shi X."/>
            <person name="Du Y."/>
        </authorList>
    </citation>
    <scope>NUCLEOTIDE SEQUENCE [LARGE SCALE GENOMIC DNA]</scope>
    <source>
        <strain evidence="2 3">ATCC 31491</strain>
    </source>
</reference>
<accession>A0ABT0G4N4</accession>
<dbReference type="InterPro" id="IPR036551">
    <property type="entry name" value="Flavin_trans-like"/>
</dbReference>
<gene>
    <name evidence="2" type="ORF">MF672_038090</name>
</gene>
<name>A0ABT0G4N4_9ACTN</name>